<proteinExistence type="predicted"/>
<organism evidence="1 2">
    <name type="scientific">Mya arenaria</name>
    <name type="common">Soft-shell clam</name>
    <dbReference type="NCBI Taxonomy" id="6604"/>
    <lineage>
        <taxon>Eukaryota</taxon>
        <taxon>Metazoa</taxon>
        <taxon>Spiralia</taxon>
        <taxon>Lophotrochozoa</taxon>
        <taxon>Mollusca</taxon>
        <taxon>Bivalvia</taxon>
        <taxon>Autobranchia</taxon>
        <taxon>Heteroconchia</taxon>
        <taxon>Euheterodonta</taxon>
        <taxon>Imparidentia</taxon>
        <taxon>Neoheterodontei</taxon>
        <taxon>Myida</taxon>
        <taxon>Myoidea</taxon>
        <taxon>Myidae</taxon>
        <taxon>Mya</taxon>
    </lineage>
</organism>
<evidence type="ECO:0000313" key="2">
    <source>
        <dbReference type="Proteomes" id="UP001164746"/>
    </source>
</evidence>
<keyword evidence="2" id="KW-1185">Reference proteome</keyword>
<evidence type="ECO:0000313" key="1">
    <source>
        <dbReference type="EMBL" id="WAR16093.1"/>
    </source>
</evidence>
<gene>
    <name evidence="1" type="ORF">MAR_030687</name>
</gene>
<dbReference type="EMBL" id="CP111021">
    <property type="protein sequence ID" value="WAR16093.1"/>
    <property type="molecule type" value="Genomic_DNA"/>
</dbReference>
<name>A0ABY7F1M6_MYAAR</name>
<reference evidence="1" key="1">
    <citation type="submission" date="2022-11" db="EMBL/GenBank/DDBJ databases">
        <title>Centuries of genome instability and evolution in soft-shell clam transmissible cancer (bioRxiv).</title>
        <authorList>
            <person name="Hart S.F.M."/>
            <person name="Yonemitsu M.A."/>
            <person name="Giersch R.M."/>
            <person name="Beal B.F."/>
            <person name="Arriagada G."/>
            <person name="Davis B.W."/>
            <person name="Ostrander E.A."/>
            <person name="Goff S.P."/>
            <person name="Metzger M.J."/>
        </authorList>
    </citation>
    <scope>NUCLEOTIDE SEQUENCE</scope>
    <source>
        <strain evidence="1">MELC-2E11</strain>
        <tissue evidence="1">Siphon/mantle</tissue>
    </source>
</reference>
<evidence type="ECO:0008006" key="3">
    <source>
        <dbReference type="Google" id="ProtNLM"/>
    </source>
</evidence>
<sequence length="126" mass="14565">MQRTRFSKFNHACDLSLQVQNMASKGADRVDCYITMQMITQKVVSTAVVFKTLKMTFSKAFNRGRVVHGQEARYWITNNHLKIDKVSEQCFLLFSIYRALNQLTADVFSLDVDGDEMRVLQSILFD</sequence>
<dbReference type="Proteomes" id="UP001164746">
    <property type="component" value="Chromosome 10"/>
</dbReference>
<protein>
    <recommendedName>
        <fullName evidence="3">Methyltransferase FkbM domain-containing protein</fullName>
    </recommendedName>
</protein>
<accession>A0ABY7F1M6</accession>